<reference evidence="4" key="1">
    <citation type="journal article" date="2019" name="Int. J. Syst. Evol. Microbiol.">
        <title>The Global Catalogue of Microorganisms (GCM) 10K type strain sequencing project: providing services to taxonomists for standard genome sequencing and annotation.</title>
        <authorList>
            <consortium name="The Broad Institute Genomics Platform"/>
            <consortium name="The Broad Institute Genome Sequencing Center for Infectious Disease"/>
            <person name="Wu L."/>
            <person name="Ma J."/>
        </authorList>
    </citation>
    <scope>NUCLEOTIDE SEQUENCE [LARGE SCALE GENOMIC DNA]</scope>
    <source>
        <strain evidence="4">KACC 12597</strain>
    </source>
</reference>
<dbReference type="Pfam" id="PF08668">
    <property type="entry name" value="HDOD"/>
    <property type="match status" value="1"/>
</dbReference>
<keyword evidence="4" id="KW-1185">Reference proteome</keyword>
<dbReference type="Gene3D" id="3.30.450.40">
    <property type="match status" value="1"/>
</dbReference>
<organism evidence="3 4">
    <name type="scientific">Thiorhodococcus fuscus</name>
    <dbReference type="NCBI Taxonomy" id="527200"/>
    <lineage>
        <taxon>Bacteria</taxon>
        <taxon>Pseudomonadati</taxon>
        <taxon>Pseudomonadota</taxon>
        <taxon>Gammaproteobacteria</taxon>
        <taxon>Chromatiales</taxon>
        <taxon>Chromatiaceae</taxon>
        <taxon>Thiorhodococcus</taxon>
    </lineage>
</organism>
<sequence>MNKPQPPKPKTKLDTWMDLIRQQKMPVFDATVQKIFRLSRDDKAPLSDLAGIILHDPAFTARVLKLANSIHYNPSSTAISTITRAVIVLGINAVCNISLTLSLVEATIEGAAKQRFARELGRAMHAAVQARRLAMVRGDKSPEEVFIATLLTRIGELAFWCFGGELGEQLERLSNTPGLSPEQAQERLLGFRLSQLSRQLIHEWHLTELLQDTVDHPTKRNDRVLTLALGHQIARCAEEKGWQSADMEKLVNKSAILAALSKNDARSMLHEEAKQACIMAADYGAEFAAPYIPQPASSRDRNQGSAGVDTSVLASKPAPPPAGGLPSDHLTQMKILRELATLLAEERCDLNVIMELVLEGIYRGIGMDRVLFALTTPDKRIVKAKYALGVDNERLMQEFQFVRAPGQTNILFETLDRKLPRLVNARDQESGAAVPESLEHLANSATFMLAPIIVSNQCIGVLYADRSPSKRTLDPTSFQDFKHFAHQANMGLTQIRSRQRG</sequence>
<dbReference type="EMBL" id="JBHUHX010000007">
    <property type="protein sequence ID" value="MFD2110928.1"/>
    <property type="molecule type" value="Genomic_DNA"/>
</dbReference>
<evidence type="ECO:0000259" key="2">
    <source>
        <dbReference type="PROSITE" id="PS51833"/>
    </source>
</evidence>
<protein>
    <submittedName>
        <fullName evidence="3">HDOD domain-containing protein</fullName>
    </submittedName>
</protein>
<dbReference type="InterPro" id="IPR003018">
    <property type="entry name" value="GAF"/>
</dbReference>
<evidence type="ECO:0000256" key="1">
    <source>
        <dbReference type="SAM" id="MobiDB-lite"/>
    </source>
</evidence>
<dbReference type="InterPro" id="IPR052340">
    <property type="entry name" value="RNase_Y/CdgJ"/>
</dbReference>
<gene>
    <name evidence="3" type="ORF">ACFSJC_03625</name>
</gene>
<dbReference type="PANTHER" id="PTHR33525:SF3">
    <property type="entry name" value="RIBONUCLEASE Y"/>
    <property type="match status" value="1"/>
</dbReference>
<proteinExistence type="predicted"/>
<comment type="caution">
    <text evidence="3">The sequence shown here is derived from an EMBL/GenBank/DDBJ whole genome shotgun (WGS) entry which is preliminary data.</text>
</comment>
<dbReference type="RefSeq" id="WP_386023355.1">
    <property type="nucleotide sequence ID" value="NZ_JBHUHX010000007.1"/>
</dbReference>
<dbReference type="InterPro" id="IPR013976">
    <property type="entry name" value="HDOD"/>
</dbReference>
<dbReference type="Proteomes" id="UP001597337">
    <property type="component" value="Unassembled WGS sequence"/>
</dbReference>
<dbReference type="PROSITE" id="PS51833">
    <property type="entry name" value="HDOD"/>
    <property type="match status" value="1"/>
</dbReference>
<dbReference type="InterPro" id="IPR029016">
    <property type="entry name" value="GAF-like_dom_sf"/>
</dbReference>
<feature type="domain" description="HDOD" evidence="2">
    <location>
        <begin position="25"/>
        <end position="220"/>
    </location>
</feature>
<name>A0ABW4Y4X8_9GAMM</name>
<dbReference type="PANTHER" id="PTHR33525">
    <property type="match status" value="1"/>
</dbReference>
<evidence type="ECO:0000313" key="4">
    <source>
        <dbReference type="Proteomes" id="UP001597337"/>
    </source>
</evidence>
<dbReference type="SUPFAM" id="SSF55781">
    <property type="entry name" value="GAF domain-like"/>
    <property type="match status" value="1"/>
</dbReference>
<feature type="region of interest" description="Disordered" evidence="1">
    <location>
        <begin position="294"/>
        <end position="328"/>
    </location>
</feature>
<dbReference type="SMART" id="SM00065">
    <property type="entry name" value="GAF"/>
    <property type="match status" value="1"/>
</dbReference>
<dbReference type="SUPFAM" id="SSF109604">
    <property type="entry name" value="HD-domain/PDEase-like"/>
    <property type="match status" value="1"/>
</dbReference>
<dbReference type="Gene3D" id="1.10.3210.10">
    <property type="entry name" value="Hypothetical protein af1432"/>
    <property type="match status" value="1"/>
</dbReference>
<evidence type="ECO:0000313" key="3">
    <source>
        <dbReference type="EMBL" id="MFD2110928.1"/>
    </source>
</evidence>
<accession>A0ABW4Y4X8</accession>
<dbReference type="Pfam" id="PF01590">
    <property type="entry name" value="GAF"/>
    <property type="match status" value="1"/>
</dbReference>